<accession>A0ACA9Q029</accession>
<sequence length="386" mass="42657">ALQVDNKIFDDTEAKVFAYSYSPNPRSGHLSAYINNKLYFIGGSTTLDRSVITNDFFYIDCSVSFNSTIDSIPYKNLSDLTDIPSIDVAGSSVIGPYNDIILTFGGIGKNNSYGYQLIYTFDTKTYIWTPLTTNGIIPPIRKGVRPIYNSGRLYAFGGFDNINGIVYNSIDLLDTIGFTWSNFTLAGGLSGRDGYVSALLPDGNILYLGGYFSGKTIDLDIVYLYNTNNNTWRNTTTQGEIPESRGYFTSVLGESTKGSNHPAAPTLAVLNLSSEPFKWISQNVSGGFIPPPLLLHTANVVDNYMIIAYGFNYQTSLLSNNIYILDISNDSEYKWVNEFNSNQKTSSLVSLPTAVVGTTLIIFSLSACYKWYKFNGFNKEVFETPG</sequence>
<proteinExistence type="predicted"/>
<evidence type="ECO:0000313" key="2">
    <source>
        <dbReference type="Proteomes" id="UP000789920"/>
    </source>
</evidence>
<organism evidence="1 2">
    <name type="scientific">Racocetra persica</name>
    <dbReference type="NCBI Taxonomy" id="160502"/>
    <lineage>
        <taxon>Eukaryota</taxon>
        <taxon>Fungi</taxon>
        <taxon>Fungi incertae sedis</taxon>
        <taxon>Mucoromycota</taxon>
        <taxon>Glomeromycotina</taxon>
        <taxon>Glomeromycetes</taxon>
        <taxon>Diversisporales</taxon>
        <taxon>Gigasporaceae</taxon>
        <taxon>Racocetra</taxon>
    </lineage>
</organism>
<dbReference type="Proteomes" id="UP000789920">
    <property type="component" value="Unassembled WGS sequence"/>
</dbReference>
<name>A0ACA9Q029_9GLOM</name>
<protein>
    <submittedName>
        <fullName evidence="1">15344_t:CDS:1</fullName>
    </submittedName>
</protein>
<reference evidence="1" key="1">
    <citation type="submission" date="2021-06" db="EMBL/GenBank/DDBJ databases">
        <authorList>
            <person name="Kallberg Y."/>
            <person name="Tangrot J."/>
            <person name="Rosling A."/>
        </authorList>
    </citation>
    <scope>NUCLEOTIDE SEQUENCE</scope>
    <source>
        <strain evidence="1">MA461A</strain>
    </source>
</reference>
<evidence type="ECO:0000313" key="1">
    <source>
        <dbReference type="EMBL" id="CAG8732154.1"/>
    </source>
</evidence>
<feature type="non-terminal residue" evidence="1">
    <location>
        <position position="1"/>
    </location>
</feature>
<keyword evidence="2" id="KW-1185">Reference proteome</keyword>
<dbReference type="EMBL" id="CAJVQC010026113">
    <property type="protein sequence ID" value="CAG8732154.1"/>
    <property type="molecule type" value="Genomic_DNA"/>
</dbReference>
<comment type="caution">
    <text evidence="1">The sequence shown here is derived from an EMBL/GenBank/DDBJ whole genome shotgun (WGS) entry which is preliminary data.</text>
</comment>
<feature type="non-terminal residue" evidence="1">
    <location>
        <position position="386"/>
    </location>
</feature>
<gene>
    <name evidence="1" type="ORF">RPERSI_LOCUS12270</name>
</gene>